<gene>
    <name evidence="5" type="ORF">HNQ60_003472</name>
</gene>
<dbReference type="Gene3D" id="1.25.40.10">
    <property type="entry name" value="Tetratricopeptide repeat domain"/>
    <property type="match status" value="1"/>
</dbReference>
<proteinExistence type="inferred from homology"/>
<dbReference type="InterPro" id="IPR019734">
    <property type="entry name" value="TPR_rpt"/>
</dbReference>
<feature type="domain" description="Aspartyl/asparaginy/proline hydroxylase" evidence="4">
    <location>
        <begin position="203"/>
        <end position="363"/>
    </location>
</feature>
<dbReference type="EMBL" id="JACHHZ010000004">
    <property type="protein sequence ID" value="MBB6094585.1"/>
    <property type="molecule type" value="Genomic_DNA"/>
</dbReference>
<sequence length="392" mass="44567">MTNNAVSLNQAARQAMSVGDFARARDLLAQLVQSDRQNLQAWLGLATAARQLNDTSGTYAALREALRIEPRHFHALLMLGTLLERDGDVKQAATWYAAALANAPDEKYLDAPTLQAAAHAREISGRHTEKLSEYIRDHVTDARGQCSGSEQRRIDAFIDTTLRVRKRYHQNPSDYLYPGLPSIEFYDREEFPWIEEFEAQTPAFQRELDAIVREDQAGFAPYIHYDDHLPLDQWRELNHSPRWSAFHFFDRGKPIEDHCARAPAIMQTLAKLPQPQVRMRSPAAMFSVLQPKTRIPAHTGVANFRLVVHLPLIVPAHCGFRVGGETREWRVGQAWVFDDTIEHEAWNDSDQIRIIFICDVWNPRLSPEERTAIDKVIAATDAFNGVSPDGRI</sequence>
<evidence type="ECO:0000256" key="3">
    <source>
        <dbReference type="ARBA" id="ARBA00023002"/>
    </source>
</evidence>
<keyword evidence="6" id="KW-1185">Reference proteome</keyword>
<dbReference type="InterPro" id="IPR027443">
    <property type="entry name" value="IPNS-like_sf"/>
</dbReference>
<dbReference type="Gene3D" id="2.60.120.330">
    <property type="entry name" value="B-lactam Antibiotic, Isopenicillin N Synthase, Chain"/>
    <property type="match status" value="1"/>
</dbReference>
<dbReference type="InterPro" id="IPR007803">
    <property type="entry name" value="Asp/Arg/Pro-Hydrxlase"/>
</dbReference>
<dbReference type="InterPro" id="IPR011990">
    <property type="entry name" value="TPR-like_helical_dom_sf"/>
</dbReference>
<comment type="caution">
    <text evidence="5">The sequence shown here is derived from an EMBL/GenBank/DDBJ whole genome shotgun (WGS) entry which is preliminary data.</text>
</comment>
<dbReference type="SUPFAM" id="SSF48452">
    <property type="entry name" value="TPR-like"/>
    <property type="match status" value="1"/>
</dbReference>
<evidence type="ECO:0000256" key="2">
    <source>
        <dbReference type="ARBA" id="ARBA00022964"/>
    </source>
</evidence>
<evidence type="ECO:0000256" key="1">
    <source>
        <dbReference type="ARBA" id="ARBA00007730"/>
    </source>
</evidence>
<dbReference type="SMART" id="SM00028">
    <property type="entry name" value="TPR"/>
    <property type="match status" value="3"/>
</dbReference>
<evidence type="ECO:0000259" key="4">
    <source>
        <dbReference type="Pfam" id="PF05118"/>
    </source>
</evidence>
<dbReference type="Pfam" id="PF05118">
    <property type="entry name" value="Asp_Arg_Hydrox"/>
    <property type="match status" value="1"/>
</dbReference>
<protein>
    <submittedName>
        <fullName evidence="5">Aspartyl/asparaginyl beta-hydroxylase (Cupin superfamily)</fullName>
    </submittedName>
</protein>
<keyword evidence="3" id="KW-0560">Oxidoreductase</keyword>
<evidence type="ECO:0000313" key="6">
    <source>
        <dbReference type="Proteomes" id="UP000588068"/>
    </source>
</evidence>
<organism evidence="5 6">
    <name type="scientific">Povalibacter uvarum</name>
    <dbReference type="NCBI Taxonomy" id="732238"/>
    <lineage>
        <taxon>Bacteria</taxon>
        <taxon>Pseudomonadati</taxon>
        <taxon>Pseudomonadota</taxon>
        <taxon>Gammaproteobacteria</taxon>
        <taxon>Steroidobacterales</taxon>
        <taxon>Steroidobacteraceae</taxon>
        <taxon>Povalibacter</taxon>
    </lineage>
</organism>
<dbReference type="PANTHER" id="PTHR46332:SF5">
    <property type="entry name" value="ASPARTATE BETA-HYDROXYLASE DOMAIN CONTAINING 2"/>
    <property type="match status" value="1"/>
</dbReference>
<keyword evidence="2" id="KW-0223">Dioxygenase</keyword>
<dbReference type="RefSeq" id="WP_184333997.1">
    <property type="nucleotide sequence ID" value="NZ_JACHHZ010000004.1"/>
</dbReference>
<dbReference type="AlphaFoldDB" id="A0A841HRS1"/>
<dbReference type="Proteomes" id="UP000588068">
    <property type="component" value="Unassembled WGS sequence"/>
</dbReference>
<dbReference type="Pfam" id="PF13432">
    <property type="entry name" value="TPR_16"/>
    <property type="match status" value="2"/>
</dbReference>
<reference evidence="5 6" key="1">
    <citation type="submission" date="2020-08" db="EMBL/GenBank/DDBJ databases">
        <title>Genomic Encyclopedia of Type Strains, Phase IV (KMG-IV): sequencing the most valuable type-strain genomes for metagenomic binning, comparative biology and taxonomic classification.</title>
        <authorList>
            <person name="Goeker M."/>
        </authorList>
    </citation>
    <scope>NUCLEOTIDE SEQUENCE [LARGE SCALE GENOMIC DNA]</scope>
    <source>
        <strain evidence="5 6">DSM 26723</strain>
    </source>
</reference>
<dbReference type="PANTHER" id="PTHR46332">
    <property type="entry name" value="ASPARTATE BETA-HYDROXYLASE DOMAIN-CONTAINING PROTEIN 2"/>
    <property type="match status" value="1"/>
</dbReference>
<dbReference type="SUPFAM" id="SSF51197">
    <property type="entry name" value="Clavaminate synthase-like"/>
    <property type="match status" value="1"/>
</dbReference>
<evidence type="ECO:0000313" key="5">
    <source>
        <dbReference type="EMBL" id="MBB6094585.1"/>
    </source>
</evidence>
<comment type="similarity">
    <text evidence="1">Belongs to the aspartyl/asparaginyl beta-hydroxylase family.</text>
</comment>
<dbReference type="GO" id="GO:0016020">
    <property type="term" value="C:membrane"/>
    <property type="evidence" value="ECO:0007669"/>
    <property type="project" value="TreeGrafter"/>
</dbReference>
<name>A0A841HRS1_9GAMM</name>
<accession>A0A841HRS1</accession>
<dbReference type="InterPro" id="IPR051821">
    <property type="entry name" value="Asp/Asn_beta-hydroxylase"/>
</dbReference>
<dbReference type="GO" id="GO:0051213">
    <property type="term" value="F:dioxygenase activity"/>
    <property type="evidence" value="ECO:0007669"/>
    <property type="project" value="UniProtKB-KW"/>
</dbReference>